<keyword evidence="1" id="KW-1188">Viral release from host cell</keyword>
<protein>
    <recommendedName>
        <fullName evidence="4">Prohead serine protease domain-containing protein</fullName>
    </recommendedName>
</protein>
<dbReference type="Proteomes" id="UP000037069">
    <property type="component" value="Unassembled WGS sequence"/>
</dbReference>
<feature type="domain" description="Prohead serine protease" evidence="4">
    <location>
        <begin position="67"/>
        <end position="217"/>
    </location>
</feature>
<dbReference type="GO" id="GO:0008233">
    <property type="term" value="F:peptidase activity"/>
    <property type="evidence" value="ECO:0007669"/>
    <property type="project" value="UniProtKB-KW"/>
</dbReference>
<gene>
    <name evidence="5" type="ORF">FF38_03579</name>
</gene>
<keyword evidence="6" id="KW-1185">Reference proteome</keyword>
<dbReference type="Pfam" id="PF04586">
    <property type="entry name" value="Peptidase_S78"/>
    <property type="match status" value="1"/>
</dbReference>
<keyword evidence="3" id="KW-0378">Hydrolase</keyword>
<comment type="caution">
    <text evidence="5">The sequence shown here is derived from an EMBL/GenBank/DDBJ whole genome shotgun (WGS) entry which is preliminary data.</text>
</comment>
<dbReference type="EMBL" id="JRES01000367">
    <property type="protein sequence ID" value="KNC31901.1"/>
    <property type="molecule type" value="Genomic_DNA"/>
</dbReference>
<name>A0A0L0CI39_LUCCU</name>
<accession>A0A0L0CI39</accession>
<evidence type="ECO:0000256" key="2">
    <source>
        <dbReference type="ARBA" id="ARBA00022670"/>
    </source>
</evidence>
<evidence type="ECO:0000313" key="5">
    <source>
        <dbReference type="EMBL" id="KNC31901.1"/>
    </source>
</evidence>
<dbReference type="InterPro" id="IPR054613">
    <property type="entry name" value="Peptidase_S78_dom"/>
</dbReference>
<sequence length="349" mass="39421">MFLCGAGYRVIFDRDSIPALRKSRADIAATYDKVTFISEDEKRELDRDVDTHVELQLSFTPATELELKALGDNLQEGYIAGWASTPDRDRGDHVVMTGAFDESIRERGLQGPKGVKLLINHAWDKGAGAITVLETRNGRLWMEAQLNLDITYVKDAYLAAKSAGGYSFSVGFRRTDWAWIFDEDGDYEYLEIRKADLWEVSMVPFPMNEECTIEFMKSADALESLADFERYLISQGFAKSRNKAREITQVVKSALHVFQKEEPPRLAESDIKAVRARLAALNAKMAPDIHSDIEKLSANVEKFSGQMDDKYKELTARFDGQKADSEEIRKAAEQATREYAELTAKHHTA</sequence>
<dbReference type="NCBIfam" id="TIGR01543">
    <property type="entry name" value="proheadase_HK97"/>
    <property type="match status" value="1"/>
</dbReference>
<evidence type="ECO:0000256" key="1">
    <source>
        <dbReference type="ARBA" id="ARBA00022612"/>
    </source>
</evidence>
<keyword evidence="2" id="KW-0645">Protease</keyword>
<dbReference type="InterPro" id="IPR006433">
    <property type="entry name" value="Prohead_protease"/>
</dbReference>
<organism evidence="5 6">
    <name type="scientific">Lucilia cuprina</name>
    <name type="common">Green bottle fly</name>
    <name type="synonym">Australian sheep blowfly</name>
    <dbReference type="NCBI Taxonomy" id="7375"/>
    <lineage>
        <taxon>Eukaryota</taxon>
        <taxon>Metazoa</taxon>
        <taxon>Ecdysozoa</taxon>
        <taxon>Arthropoda</taxon>
        <taxon>Hexapoda</taxon>
        <taxon>Insecta</taxon>
        <taxon>Pterygota</taxon>
        <taxon>Neoptera</taxon>
        <taxon>Endopterygota</taxon>
        <taxon>Diptera</taxon>
        <taxon>Brachycera</taxon>
        <taxon>Muscomorpha</taxon>
        <taxon>Oestroidea</taxon>
        <taxon>Calliphoridae</taxon>
        <taxon>Luciliinae</taxon>
        <taxon>Lucilia</taxon>
    </lineage>
</organism>
<proteinExistence type="predicted"/>
<dbReference type="GO" id="GO:0006508">
    <property type="term" value="P:proteolysis"/>
    <property type="evidence" value="ECO:0007669"/>
    <property type="project" value="UniProtKB-KW"/>
</dbReference>
<evidence type="ECO:0000313" key="6">
    <source>
        <dbReference type="Proteomes" id="UP000037069"/>
    </source>
</evidence>
<dbReference type="AlphaFoldDB" id="A0A0L0CI39"/>
<evidence type="ECO:0000256" key="3">
    <source>
        <dbReference type="ARBA" id="ARBA00022801"/>
    </source>
</evidence>
<reference evidence="5 6" key="1">
    <citation type="journal article" date="2015" name="Nat. Commun.">
        <title>Lucilia cuprina genome unlocks parasitic fly biology to underpin future interventions.</title>
        <authorList>
            <person name="Anstead C.A."/>
            <person name="Korhonen P.K."/>
            <person name="Young N.D."/>
            <person name="Hall R.S."/>
            <person name="Jex A.R."/>
            <person name="Murali S.C."/>
            <person name="Hughes D.S."/>
            <person name="Lee S.F."/>
            <person name="Perry T."/>
            <person name="Stroehlein A.J."/>
            <person name="Ansell B.R."/>
            <person name="Breugelmans B."/>
            <person name="Hofmann A."/>
            <person name="Qu J."/>
            <person name="Dugan S."/>
            <person name="Lee S.L."/>
            <person name="Chao H."/>
            <person name="Dinh H."/>
            <person name="Han Y."/>
            <person name="Doddapaneni H.V."/>
            <person name="Worley K.C."/>
            <person name="Muzny D.M."/>
            <person name="Ioannidis P."/>
            <person name="Waterhouse R.M."/>
            <person name="Zdobnov E.M."/>
            <person name="James P.J."/>
            <person name="Bagnall N.H."/>
            <person name="Kotze A.C."/>
            <person name="Gibbs R.A."/>
            <person name="Richards S."/>
            <person name="Batterham P."/>
            <person name="Gasser R.B."/>
        </authorList>
    </citation>
    <scope>NUCLEOTIDE SEQUENCE [LARGE SCALE GENOMIC DNA]</scope>
    <source>
        <strain evidence="5 6">LS</strain>
        <tissue evidence="5">Full body</tissue>
    </source>
</reference>
<evidence type="ECO:0000259" key="4">
    <source>
        <dbReference type="Pfam" id="PF04586"/>
    </source>
</evidence>